<dbReference type="RefSeq" id="WP_228461360.1">
    <property type="nucleotide sequence ID" value="NZ_BJOV01000003.1"/>
</dbReference>
<dbReference type="Proteomes" id="UP000444960">
    <property type="component" value="Unassembled WGS sequence"/>
</dbReference>
<evidence type="ECO:0008006" key="3">
    <source>
        <dbReference type="Google" id="ProtNLM"/>
    </source>
</evidence>
<proteinExistence type="predicted"/>
<organism evidence="1 2">
    <name type="scientific">Gordonia spumicola</name>
    <dbReference type="NCBI Taxonomy" id="589161"/>
    <lineage>
        <taxon>Bacteria</taxon>
        <taxon>Bacillati</taxon>
        <taxon>Actinomycetota</taxon>
        <taxon>Actinomycetes</taxon>
        <taxon>Mycobacteriales</taxon>
        <taxon>Gordoniaceae</taxon>
        <taxon>Gordonia</taxon>
    </lineage>
</organism>
<name>A0A7I9V8A7_9ACTN</name>
<comment type="caution">
    <text evidence="1">The sequence shown here is derived from an EMBL/GenBank/DDBJ whole genome shotgun (WGS) entry which is preliminary data.</text>
</comment>
<accession>A0A7I9V8A7</accession>
<gene>
    <name evidence="1" type="ORF">nbrc107696_19930</name>
</gene>
<keyword evidence="2" id="KW-1185">Reference proteome</keyword>
<protein>
    <recommendedName>
        <fullName evidence="3">XRE family transcriptional regulator</fullName>
    </recommendedName>
</protein>
<dbReference type="AlphaFoldDB" id="A0A7I9V8A7"/>
<evidence type="ECO:0000313" key="2">
    <source>
        <dbReference type="Proteomes" id="UP000444960"/>
    </source>
</evidence>
<evidence type="ECO:0000313" key="1">
    <source>
        <dbReference type="EMBL" id="GEE01547.1"/>
    </source>
</evidence>
<sequence length="100" mass="11049">MTSTQQTDAFGAALRMLFVQAGRPTLESAAKAASRSGASLSRQRISDWRNGRHIPRDYAVVEPLLTWLTVRAIDSGAADVVPLATWREIWAAAQSEPRRR</sequence>
<dbReference type="EMBL" id="BJOV01000003">
    <property type="protein sequence ID" value="GEE01547.1"/>
    <property type="molecule type" value="Genomic_DNA"/>
</dbReference>
<reference evidence="2" key="1">
    <citation type="submission" date="2019-06" db="EMBL/GenBank/DDBJ databases">
        <title>Gordonia isolated from sludge of a wastewater treatment plant.</title>
        <authorList>
            <person name="Tamura T."/>
            <person name="Aoyama K."/>
            <person name="Kang Y."/>
            <person name="Saito S."/>
            <person name="Akiyama N."/>
            <person name="Yazawa K."/>
            <person name="Gonoi T."/>
            <person name="Mikami Y."/>
        </authorList>
    </citation>
    <scope>NUCLEOTIDE SEQUENCE [LARGE SCALE GENOMIC DNA]</scope>
    <source>
        <strain evidence="2">NBRC 107696</strain>
    </source>
</reference>